<proteinExistence type="predicted"/>
<dbReference type="SUPFAM" id="SSF81653">
    <property type="entry name" value="Calcium ATPase, transduction domain A"/>
    <property type="match status" value="1"/>
</dbReference>
<dbReference type="OMA" id="GHIACEV"/>
<dbReference type="OrthoDB" id="377733at2759"/>
<dbReference type="STRING" id="103827.A0A0N5CW85"/>
<evidence type="ECO:0000313" key="4">
    <source>
        <dbReference type="Proteomes" id="UP000276776"/>
    </source>
</evidence>
<evidence type="ECO:0000313" key="5">
    <source>
        <dbReference type="WBParaSite" id="TCLT_0000460101-mRNA-1"/>
    </source>
</evidence>
<sequence>MHKRGRQALQPPHITIGQADGKTSNYISTTKYNLITFLPLFLFQQFKTFGNLFFLLICIAQYLPGINPYGTNTVIIPLVTIILVAAAKEIFEDFVKFLIYFEYVKGRLVADRRVNRRLVLTCLQDEKSSSWKWERIHWAELKVGQVVKVLKNEAIPADIVLLSSSEPAGVAYIETSNLDGETNLKIRQSLHSTAWIIDDDTALAMCSCQSKLNCDPPSSALYHFRGVIKVSTMFLLLNKNKFKDTQKTEYSLGLFFQYLIIKLIFIY</sequence>
<gene>
    <name evidence="3" type="ORF">TCLT_LOCUS4590</name>
</gene>
<dbReference type="InterPro" id="IPR008250">
    <property type="entry name" value="ATPase_P-typ_transduc_dom_A_sf"/>
</dbReference>
<reference evidence="3 4" key="2">
    <citation type="submission" date="2018-11" db="EMBL/GenBank/DDBJ databases">
        <authorList>
            <consortium name="Pathogen Informatics"/>
        </authorList>
    </citation>
    <scope>NUCLEOTIDE SEQUENCE [LARGE SCALE GENOMIC DNA]</scope>
</reference>
<dbReference type="AlphaFoldDB" id="A0A0N5CW85"/>
<evidence type="ECO:0000313" key="3">
    <source>
        <dbReference type="EMBL" id="VDN01730.1"/>
    </source>
</evidence>
<dbReference type="InterPro" id="IPR032631">
    <property type="entry name" value="P-type_ATPase_N"/>
</dbReference>
<dbReference type="WBParaSite" id="TCLT_0000460101-mRNA-1">
    <property type="protein sequence ID" value="TCLT_0000460101-mRNA-1"/>
    <property type="gene ID" value="TCLT_0000460101"/>
</dbReference>
<dbReference type="Proteomes" id="UP000276776">
    <property type="component" value="Unassembled WGS sequence"/>
</dbReference>
<dbReference type="EMBL" id="UYYF01004295">
    <property type="protein sequence ID" value="VDN01730.1"/>
    <property type="molecule type" value="Genomic_DNA"/>
</dbReference>
<dbReference type="GO" id="GO:0005886">
    <property type="term" value="C:plasma membrane"/>
    <property type="evidence" value="ECO:0007669"/>
    <property type="project" value="TreeGrafter"/>
</dbReference>
<keyword evidence="4" id="KW-1185">Reference proteome</keyword>
<dbReference type="InterPro" id="IPR023298">
    <property type="entry name" value="ATPase_P-typ_TM_dom_sf"/>
</dbReference>
<dbReference type="PANTHER" id="PTHR24092:SF150">
    <property type="entry name" value="PHOSPHOLIPID-TRANSPORTING ATPASE"/>
    <property type="match status" value="1"/>
</dbReference>
<keyword evidence="1" id="KW-1133">Transmembrane helix</keyword>
<dbReference type="Gene3D" id="2.70.150.10">
    <property type="entry name" value="Calcium-transporting ATPase, cytoplasmic transduction domain A"/>
    <property type="match status" value="1"/>
</dbReference>
<dbReference type="GO" id="GO:0005802">
    <property type="term" value="C:trans-Golgi network"/>
    <property type="evidence" value="ECO:0007669"/>
    <property type="project" value="TreeGrafter"/>
</dbReference>
<name>A0A0N5CW85_THECL</name>
<dbReference type="GO" id="GO:0045332">
    <property type="term" value="P:phospholipid translocation"/>
    <property type="evidence" value="ECO:0007669"/>
    <property type="project" value="TreeGrafter"/>
</dbReference>
<accession>A0A0N5CW85</accession>
<feature type="domain" description="P-type ATPase N-terminal" evidence="2">
    <location>
        <begin position="23"/>
        <end position="74"/>
    </location>
</feature>
<feature type="transmembrane region" description="Helical" evidence="1">
    <location>
        <begin position="40"/>
        <end position="63"/>
    </location>
</feature>
<reference evidence="5" key="1">
    <citation type="submission" date="2017-02" db="UniProtKB">
        <authorList>
            <consortium name="WormBaseParasite"/>
        </authorList>
    </citation>
    <scope>IDENTIFICATION</scope>
</reference>
<dbReference type="Pfam" id="PF16209">
    <property type="entry name" value="PhoLip_ATPase_N"/>
    <property type="match status" value="1"/>
</dbReference>
<keyword evidence="1" id="KW-0472">Membrane</keyword>
<evidence type="ECO:0000256" key="1">
    <source>
        <dbReference type="SAM" id="Phobius"/>
    </source>
</evidence>
<organism evidence="5">
    <name type="scientific">Thelazia callipaeda</name>
    <name type="common">Oriental eyeworm</name>
    <name type="synonym">Parasitic nematode</name>
    <dbReference type="NCBI Taxonomy" id="103827"/>
    <lineage>
        <taxon>Eukaryota</taxon>
        <taxon>Metazoa</taxon>
        <taxon>Ecdysozoa</taxon>
        <taxon>Nematoda</taxon>
        <taxon>Chromadorea</taxon>
        <taxon>Rhabditida</taxon>
        <taxon>Spirurina</taxon>
        <taxon>Spiruromorpha</taxon>
        <taxon>Thelazioidea</taxon>
        <taxon>Thelaziidae</taxon>
        <taxon>Thelazia</taxon>
    </lineage>
</organism>
<dbReference type="PANTHER" id="PTHR24092">
    <property type="entry name" value="PROBABLE PHOSPHOLIPID-TRANSPORTING ATPASE"/>
    <property type="match status" value="1"/>
</dbReference>
<dbReference type="GO" id="GO:0140326">
    <property type="term" value="F:ATPase-coupled intramembrane lipid transporter activity"/>
    <property type="evidence" value="ECO:0007669"/>
    <property type="project" value="TreeGrafter"/>
</dbReference>
<dbReference type="SUPFAM" id="SSF81665">
    <property type="entry name" value="Calcium ATPase, transmembrane domain M"/>
    <property type="match status" value="1"/>
</dbReference>
<keyword evidence="1" id="KW-0812">Transmembrane</keyword>
<evidence type="ECO:0000259" key="2">
    <source>
        <dbReference type="Pfam" id="PF16209"/>
    </source>
</evidence>
<protein>
    <submittedName>
        <fullName evidence="5">PhoLip_ATPase_N domain-containing protein</fullName>
    </submittedName>
</protein>
<feature type="transmembrane region" description="Helical" evidence="1">
    <location>
        <begin position="69"/>
        <end position="87"/>
    </location>
</feature>